<feature type="domain" description="MROH2B-like N-terminal HEAT-repeats" evidence="4">
    <location>
        <begin position="1"/>
        <end position="62"/>
    </location>
</feature>
<reference evidence="5 6" key="1">
    <citation type="journal article" date="2012" name="Genome Biol.">
        <title>Sequencing three crocodilian genomes to illuminate the evolution of archosaurs and amniotes.</title>
        <authorList>
            <person name="St John J.A."/>
            <person name="Braun E.L."/>
            <person name="Isberg S.R."/>
            <person name="Miles L.G."/>
            <person name="Chong A.Y."/>
            <person name="Gongora J."/>
            <person name="Dalzell P."/>
            <person name="Moran C."/>
            <person name="Bed'hom B."/>
            <person name="Abzhanov A."/>
            <person name="Burgess S.C."/>
            <person name="Cooksey A.M."/>
            <person name="Castoe T.A."/>
            <person name="Crawford N.G."/>
            <person name="Densmore L.D."/>
            <person name="Drew J.C."/>
            <person name="Edwards S.V."/>
            <person name="Faircloth B.C."/>
            <person name="Fujita M.K."/>
            <person name="Greenwold M.J."/>
            <person name="Hoffmann F.G."/>
            <person name="Howard J.M."/>
            <person name="Iguchi T."/>
            <person name="Janes D.E."/>
            <person name="Khan S.Y."/>
            <person name="Kohno S."/>
            <person name="de Koning A.J."/>
            <person name="Lance S.L."/>
            <person name="McCarthy F.M."/>
            <person name="McCormack J.E."/>
            <person name="Merchant M.E."/>
            <person name="Peterson D.G."/>
            <person name="Pollock D.D."/>
            <person name="Pourmand N."/>
            <person name="Raney B.J."/>
            <person name="Roessler K.A."/>
            <person name="Sanford J.R."/>
            <person name="Sawyer R.H."/>
            <person name="Schmidt C.J."/>
            <person name="Triplett E.W."/>
            <person name="Tuberville T.D."/>
            <person name="Venegas-Anaya M."/>
            <person name="Howard J.T."/>
            <person name="Jarvis E.D."/>
            <person name="Guillette L.J.Jr."/>
            <person name="Glenn T.C."/>
            <person name="Green R.E."/>
            <person name="Ray D.A."/>
        </authorList>
    </citation>
    <scope>NUCLEOTIDE SEQUENCE [LARGE SCALE GENOMIC DNA]</scope>
    <source>
        <strain evidence="5">KSC_2009_1</strain>
    </source>
</reference>
<keyword evidence="1" id="KW-0677">Repeat</keyword>
<sequence>MKQALCGVVGGFARAANMKFQIMDESPFPSCQAANYCFHVLPFFNLMSSSWLSSKDPESLSQSLEVAYDFQVPLPDGKLNSICFSLHTQPVSPQTNLFPLWTPGSRLTRKQAMWCLSQSLVASLLLTKSKNHSILDAEEEQSIRATCVEILENLDVSISGISQVLWPQLLEYIVPSQYSCTLTPPVLMTQGPGQATSVGGRRSNLHGPQQSQTS</sequence>
<feature type="domain" description="MROH2B-like HEAT-repeats" evidence="3">
    <location>
        <begin position="118"/>
        <end position="184"/>
    </location>
</feature>
<dbReference type="EMBL" id="AKHW03001628">
    <property type="protein sequence ID" value="KYO41467.1"/>
    <property type="molecule type" value="Genomic_DNA"/>
</dbReference>
<accession>A0A151NX60</accession>
<dbReference type="InterPro" id="IPR045206">
    <property type="entry name" value="Maestro_heat-like_prot"/>
</dbReference>
<dbReference type="PANTHER" id="PTHR23120:SF22">
    <property type="entry name" value="MAESTRO HEAT-LIKE REPEAT-CONTAINING PROTEIN FAMILY MEMBER 2B"/>
    <property type="match status" value="1"/>
</dbReference>
<evidence type="ECO:0000259" key="3">
    <source>
        <dbReference type="Pfam" id="PF23210"/>
    </source>
</evidence>
<proteinExistence type="predicted"/>
<evidence type="ECO:0000313" key="6">
    <source>
        <dbReference type="Proteomes" id="UP000050525"/>
    </source>
</evidence>
<organism evidence="5 6">
    <name type="scientific">Alligator mississippiensis</name>
    <name type="common">American alligator</name>
    <dbReference type="NCBI Taxonomy" id="8496"/>
    <lineage>
        <taxon>Eukaryota</taxon>
        <taxon>Metazoa</taxon>
        <taxon>Chordata</taxon>
        <taxon>Craniata</taxon>
        <taxon>Vertebrata</taxon>
        <taxon>Euteleostomi</taxon>
        <taxon>Archelosauria</taxon>
        <taxon>Archosauria</taxon>
        <taxon>Crocodylia</taxon>
        <taxon>Alligatoridae</taxon>
        <taxon>Alligatorinae</taxon>
        <taxon>Alligator</taxon>
    </lineage>
</organism>
<evidence type="ECO:0000259" key="4">
    <source>
        <dbReference type="Pfam" id="PF23221"/>
    </source>
</evidence>
<dbReference type="Pfam" id="PF23221">
    <property type="entry name" value="HEAT_MROH2B_1st"/>
    <property type="match status" value="1"/>
</dbReference>
<dbReference type="Pfam" id="PF23210">
    <property type="entry name" value="HEAT_Maestro_2"/>
    <property type="match status" value="1"/>
</dbReference>
<dbReference type="AlphaFoldDB" id="A0A151NX60"/>
<comment type="caution">
    <text evidence="5">The sequence shown here is derived from an EMBL/GenBank/DDBJ whole genome shotgun (WGS) entry which is preliminary data.</text>
</comment>
<keyword evidence="6" id="KW-1185">Reference proteome</keyword>
<protein>
    <submittedName>
        <fullName evidence="5">Uncharacterized protein</fullName>
    </submittedName>
</protein>
<dbReference type="GO" id="GO:0005737">
    <property type="term" value="C:cytoplasm"/>
    <property type="evidence" value="ECO:0007669"/>
    <property type="project" value="TreeGrafter"/>
</dbReference>
<dbReference type="InterPro" id="IPR056282">
    <property type="entry name" value="MROH2B-like_N_HEAT"/>
</dbReference>
<gene>
    <name evidence="5" type="ORF">Y1Q_0006270</name>
</gene>
<dbReference type="Proteomes" id="UP000050525">
    <property type="component" value="Unassembled WGS sequence"/>
</dbReference>
<dbReference type="PANTHER" id="PTHR23120">
    <property type="entry name" value="MAESTRO-RELATED HEAT DOMAIN-CONTAINING"/>
    <property type="match status" value="1"/>
</dbReference>
<dbReference type="InterPro" id="IPR055408">
    <property type="entry name" value="HEAT_MROH2B-like"/>
</dbReference>
<feature type="region of interest" description="Disordered" evidence="2">
    <location>
        <begin position="191"/>
        <end position="214"/>
    </location>
</feature>
<evidence type="ECO:0000256" key="1">
    <source>
        <dbReference type="ARBA" id="ARBA00022737"/>
    </source>
</evidence>
<evidence type="ECO:0000256" key="2">
    <source>
        <dbReference type="SAM" id="MobiDB-lite"/>
    </source>
</evidence>
<evidence type="ECO:0000313" key="5">
    <source>
        <dbReference type="EMBL" id="KYO41467.1"/>
    </source>
</evidence>
<name>A0A151NX60_ALLMI</name>